<protein>
    <submittedName>
        <fullName evidence="1">Predicted ATPase</fullName>
    </submittedName>
</protein>
<dbReference type="InterPro" id="IPR011990">
    <property type="entry name" value="TPR-like_helical_dom_sf"/>
</dbReference>
<gene>
    <name evidence="1" type="ORF">NCTC13184_07226</name>
</gene>
<evidence type="ECO:0000313" key="1">
    <source>
        <dbReference type="EMBL" id="SUA48671.1"/>
    </source>
</evidence>
<reference evidence="1 2" key="1">
    <citation type="submission" date="2018-06" db="EMBL/GenBank/DDBJ databases">
        <authorList>
            <consortium name="Pathogen Informatics"/>
            <person name="Doyle S."/>
        </authorList>
    </citation>
    <scope>NUCLEOTIDE SEQUENCE [LARGE SCALE GENOMIC DNA]</scope>
    <source>
        <strain evidence="1 2">NCTC13184</strain>
    </source>
</reference>
<proteinExistence type="predicted"/>
<dbReference type="EMBL" id="UGRU01000001">
    <property type="protein sequence ID" value="SUA48671.1"/>
    <property type="molecule type" value="Genomic_DNA"/>
</dbReference>
<evidence type="ECO:0000313" key="2">
    <source>
        <dbReference type="Proteomes" id="UP000255082"/>
    </source>
</evidence>
<name>A0A378X7M7_9NOCA</name>
<dbReference type="Proteomes" id="UP000255082">
    <property type="component" value="Unassembled WGS sequence"/>
</dbReference>
<organism evidence="1 2">
    <name type="scientific">Nocardia africana</name>
    <dbReference type="NCBI Taxonomy" id="134964"/>
    <lineage>
        <taxon>Bacteria</taxon>
        <taxon>Bacillati</taxon>
        <taxon>Actinomycetota</taxon>
        <taxon>Actinomycetes</taxon>
        <taxon>Mycobacteriales</taxon>
        <taxon>Nocardiaceae</taxon>
        <taxon>Nocardia</taxon>
    </lineage>
</organism>
<accession>A0A378X7M7</accession>
<dbReference type="AlphaFoldDB" id="A0A378X7M7"/>
<sequence>MNRRELLQLFGGATFGLPAVAAILAGLDADERVRVEKVLINPTRVDATAIDNIETALRILLAQNDSYGPQVVLSMVTGQTAIAEALLQQCPTALEPRLYGLHGSLSQLAGWMRFDLKDHPAAARHWADARKSAHRAHDDALAALVLCNLSYLEVWNGDPRVGIDHAVAAQNWARRCDDWRLRAYADDIAAYAYAADGLHSDTYAALDAADAVIAAAPANDDTPRSHAYFHGPGLAASFRSDCFHQLGDGRSALAAAEHALSLINPAHVRNRAIAHLDLATAYADIGDIEASAAAIRDGARLGASCRSDRLTDRVREARTDLDKWSTTSPVRALDEELDAYGCAALKSLT</sequence>
<dbReference type="Gene3D" id="1.25.40.10">
    <property type="entry name" value="Tetratricopeptide repeat domain"/>
    <property type="match status" value="1"/>
</dbReference>